<feature type="binding site" evidence="5">
    <location>
        <begin position="58"/>
        <end position="60"/>
    </location>
    <ligand>
        <name>AMP</name>
        <dbReference type="ChEBI" id="CHEBI:456215"/>
    </ligand>
</feature>
<dbReference type="PRINTS" id="PR00094">
    <property type="entry name" value="ADENYLTKNASE"/>
</dbReference>
<dbReference type="Gene3D" id="3.40.50.300">
    <property type="entry name" value="P-loop containing nucleotide triphosphate hydrolases"/>
    <property type="match status" value="1"/>
</dbReference>
<feature type="binding site" evidence="5">
    <location>
        <begin position="86"/>
        <end position="89"/>
    </location>
    <ligand>
        <name>AMP</name>
        <dbReference type="ChEBI" id="CHEBI:456215"/>
    </ligand>
</feature>
<comment type="caution">
    <text evidence="5">Lacks conserved residue(s) required for the propagation of feature annotation.</text>
</comment>
<dbReference type="CDD" id="cd01428">
    <property type="entry name" value="ADK"/>
    <property type="match status" value="1"/>
</dbReference>
<feature type="binding site" evidence="5">
    <location>
        <position position="134"/>
    </location>
    <ligand>
        <name>AMP</name>
        <dbReference type="ChEBI" id="CHEBI:456215"/>
    </ligand>
</feature>
<proteinExistence type="inferred from homology"/>
<dbReference type="HAMAP" id="MF_00235">
    <property type="entry name" value="Adenylate_kinase_Adk"/>
    <property type="match status" value="1"/>
</dbReference>
<comment type="similarity">
    <text evidence="5 6">Belongs to the adenylate kinase family.</text>
</comment>
<comment type="function">
    <text evidence="5">Catalyzes the reversible transfer of the terminal phosphate group between ATP and AMP. Plays an important role in cellular energy homeostasis and in adenine nucleotide metabolism.</text>
</comment>
<comment type="catalytic activity">
    <reaction evidence="5 7">
        <text>AMP + ATP = 2 ADP</text>
        <dbReference type="Rhea" id="RHEA:12973"/>
        <dbReference type="ChEBI" id="CHEBI:30616"/>
        <dbReference type="ChEBI" id="CHEBI:456215"/>
        <dbReference type="ChEBI" id="CHEBI:456216"/>
        <dbReference type="EC" id="2.7.4.3"/>
    </reaction>
</comment>
<comment type="caution">
    <text evidence="8">The sequence shown here is derived from an EMBL/GenBank/DDBJ whole genome shotgun (WGS) entry which is preliminary data.</text>
</comment>
<dbReference type="EC" id="2.7.4.3" evidence="5 7"/>
<keyword evidence="2 5" id="KW-0545">Nucleotide biosynthesis</keyword>
<dbReference type="GO" id="GO:0005524">
    <property type="term" value="F:ATP binding"/>
    <property type="evidence" value="ECO:0007669"/>
    <property type="project" value="UniProtKB-UniRule"/>
</dbReference>
<organism evidence="8 9">
    <name type="scientific">Candidatus Blackburnbacteria bacterium RIFCSPHIGHO2_12_FULL_41_13b</name>
    <dbReference type="NCBI Taxonomy" id="1797517"/>
    <lineage>
        <taxon>Bacteria</taxon>
        <taxon>Candidatus Blackburniibacteriota</taxon>
    </lineage>
</organism>
<sequence length="176" mass="19796">MMNILILGPVGSGKSTQAELLAQHLGLPHLSVGDLLYYASQSNDPEARAIKEKMEKGELVDHATVVRLVEDHLKQSEHASGTVIDGFPRNTEEAEMFPLHLDKVIYLKVSDQEVEKRLLARGRGDDTPEIVKKRIEIYHQETEPVLEYYRQKGILVEVDGERDVDAISADIQTRIV</sequence>
<evidence type="ECO:0000256" key="7">
    <source>
        <dbReference type="RuleBase" id="RU003331"/>
    </source>
</evidence>
<dbReference type="Proteomes" id="UP000178272">
    <property type="component" value="Unassembled WGS sequence"/>
</dbReference>
<evidence type="ECO:0000256" key="1">
    <source>
        <dbReference type="ARBA" id="ARBA00022679"/>
    </source>
</evidence>
<keyword evidence="5 7" id="KW-0067">ATP-binding</keyword>
<dbReference type="UniPathway" id="UPA00588">
    <property type="reaction ID" value="UER00649"/>
</dbReference>
<dbReference type="EMBL" id="MHCA01000027">
    <property type="protein sequence ID" value="OGY12067.1"/>
    <property type="molecule type" value="Genomic_DNA"/>
</dbReference>
<feature type="region of interest" description="NMP" evidence="5">
    <location>
        <begin position="31"/>
        <end position="60"/>
    </location>
</feature>
<evidence type="ECO:0000313" key="8">
    <source>
        <dbReference type="EMBL" id="OGY12067.1"/>
    </source>
</evidence>
<evidence type="ECO:0000256" key="3">
    <source>
        <dbReference type="ARBA" id="ARBA00022741"/>
    </source>
</evidence>
<dbReference type="SUPFAM" id="SSF52540">
    <property type="entry name" value="P-loop containing nucleoside triphosphate hydrolases"/>
    <property type="match status" value="1"/>
</dbReference>
<evidence type="ECO:0000256" key="2">
    <source>
        <dbReference type="ARBA" id="ARBA00022727"/>
    </source>
</evidence>
<evidence type="ECO:0000256" key="6">
    <source>
        <dbReference type="RuleBase" id="RU003330"/>
    </source>
</evidence>
<dbReference type="AlphaFoldDB" id="A0A1G1V9T3"/>
<evidence type="ECO:0000313" key="9">
    <source>
        <dbReference type="Proteomes" id="UP000178272"/>
    </source>
</evidence>
<dbReference type="InterPro" id="IPR027417">
    <property type="entry name" value="P-loop_NTPase"/>
</dbReference>
<accession>A0A1G1V9T3</accession>
<name>A0A1G1V9T3_9BACT</name>
<dbReference type="Pfam" id="PF00406">
    <property type="entry name" value="ADK"/>
    <property type="match status" value="1"/>
</dbReference>
<dbReference type="InterPro" id="IPR000850">
    <property type="entry name" value="Adenylat/UMP-CMP_kin"/>
</dbReference>
<keyword evidence="4 5" id="KW-0418">Kinase</keyword>
<feature type="binding site" evidence="5">
    <location>
        <position position="121"/>
    </location>
    <ligand>
        <name>ATP</name>
        <dbReference type="ChEBI" id="CHEBI:30616"/>
    </ligand>
</feature>
<comment type="subcellular location">
    <subcellularLocation>
        <location evidence="5 7">Cytoplasm</location>
    </subcellularLocation>
</comment>
<dbReference type="PANTHER" id="PTHR23359">
    <property type="entry name" value="NUCLEOTIDE KINASE"/>
    <property type="match status" value="1"/>
</dbReference>
<feature type="binding site" evidence="5">
    <location>
        <begin position="11"/>
        <end position="16"/>
    </location>
    <ligand>
        <name>ATP</name>
        <dbReference type="ChEBI" id="CHEBI:30616"/>
    </ligand>
</feature>
<comment type="pathway">
    <text evidence="5">Purine metabolism; AMP biosynthesis via salvage pathway; AMP from ADP: step 1/1.</text>
</comment>
<protein>
    <recommendedName>
        <fullName evidence="5 7">Adenylate kinase</fullName>
        <shortName evidence="5">AK</shortName>
        <ecNumber evidence="5 7">2.7.4.3</ecNumber>
    </recommendedName>
    <alternativeName>
        <fullName evidence="5">ATP-AMP transphosphorylase</fullName>
    </alternativeName>
    <alternativeName>
        <fullName evidence="5">ATP:AMP phosphotransferase</fullName>
    </alternativeName>
    <alternativeName>
        <fullName evidence="5">Adenylate monophosphate kinase</fullName>
    </alternativeName>
</protein>
<evidence type="ECO:0000256" key="4">
    <source>
        <dbReference type="ARBA" id="ARBA00022777"/>
    </source>
</evidence>
<comment type="domain">
    <text evidence="5">Consists of three domains, a large central CORE domain and two small peripheral domains, NMPbind and LID, which undergo movements during catalysis. The LID domain closes over the site of phosphoryl transfer upon ATP binding. Assembling and dissambling the active center during each catalytic cycle provides an effective means to prevent ATP hydrolysis.</text>
</comment>
<feature type="binding site" evidence="5">
    <location>
        <position position="123"/>
    </location>
    <ligand>
        <name>AMP</name>
        <dbReference type="ChEBI" id="CHEBI:456215"/>
    </ligand>
</feature>
<keyword evidence="1 5" id="KW-0808">Transferase</keyword>
<dbReference type="GO" id="GO:0004017">
    <property type="term" value="F:AMP kinase activity"/>
    <property type="evidence" value="ECO:0007669"/>
    <property type="project" value="UniProtKB-UniRule"/>
</dbReference>
<keyword evidence="3 5" id="KW-0547">Nucleotide-binding</keyword>
<evidence type="ECO:0000256" key="5">
    <source>
        <dbReference type="HAMAP-Rule" id="MF_00235"/>
    </source>
</evidence>
<dbReference type="GO" id="GO:0005737">
    <property type="term" value="C:cytoplasm"/>
    <property type="evidence" value="ECO:0007669"/>
    <property type="project" value="UniProtKB-SubCell"/>
</dbReference>
<feature type="binding site" evidence="5">
    <location>
        <position position="162"/>
    </location>
    <ligand>
        <name>ATP</name>
        <dbReference type="ChEBI" id="CHEBI:30616"/>
    </ligand>
</feature>
<comment type="subunit">
    <text evidence="5 7">Monomer.</text>
</comment>
<dbReference type="STRING" id="1797517.A3F61_03450"/>
<reference evidence="8 9" key="1">
    <citation type="journal article" date="2016" name="Nat. Commun.">
        <title>Thousands of microbial genomes shed light on interconnected biogeochemical processes in an aquifer system.</title>
        <authorList>
            <person name="Anantharaman K."/>
            <person name="Brown C.T."/>
            <person name="Hug L.A."/>
            <person name="Sharon I."/>
            <person name="Castelle C.J."/>
            <person name="Probst A.J."/>
            <person name="Thomas B.C."/>
            <person name="Singh A."/>
            <person name="Wilkins M.J."/>
            <person name="Karaoz U."/>
            <person name="Brodie E.L."/>
            <person name="Williams K.H."/>
            <person name="Hubbard S.S."/>
            <person name="Banfield J.F."/>
        </authorList>
    </citation>
    <scope>NUCLEOTIDE SEQUENCE [LARGE SCALE GENOMIC DNA]</scope>
</reference>
<dbReference type="GO" id="GO:0044209">
    <property type="term" value="P:AMP salvage"/>
    <property type="evidence" value="ECO:0007669"/>
    <property type="project" value="UniProtKB-UniRule"/>
</dbReference>
<gene>
    <name evidence="5" type="primary">adk</name>
    <name evidence="8" type="ORF">A3F61_03450</name>
</gene>
<keyword evidence="5" id="KW-0963">Cytoplasm</keyword>